<dbReference type="PRINTS" id="PR00413">
    <property type="entry name" value="HADHALOGNASE"/>
</dbReference>
<reference evidence="1" key="2">
    <citation type="journal article" date="2021" name="PeerJ">
        <title>Extensive microbial diversity within the chicken gut microbiome revealed by metagenomics and culture.</title>
        <authorList>
            <person name="Gilroy R."/>
            <person name="Ravi A."/>
            <person name="Getino M."/>
            <person name="Pursley I."/>
            <person name="Horton D.L."/>
            <person name="Alikhan N.F."/>
            <person name="Baker D."/>
            <person name="Gharbi K."/>
            <person name="Hall N."/>
            <person name="Watson M."/>
            <person name="Adriaenssens E.M."/>
            <person name="Foster-Nyarko E."/>
            <person name="Jarju S."/>
            <person name="Secka A."/>
            <person name="Antonio M."/>
            <person name="Oren A."/>
            <person name="Chaudhuri R.R."/>
            <person name="La Ragione R."/>
            <person name="Hildebrand F."/>
            <person name="Pallen M.J."/>
        </authorList>
    </citation>
    <scope>NUCLEOTIDE SEQUENCE</scope>
    <source>
        <strain evidence="1">ChiSjej4B22-8148</strain>
    </source>
</reference>
<dbReference type="SFLD" id="SFLDG01135">
    <property type="entry name" value="C1.5.6:_HAD__Beta-PGM__Phospha"/>
    <property type="match status" value="1"/>
</dbReference>
<dbReference type="PANTHER" id="PTHR18901:SF38">
    <property type="entry name" value="PSEUDOURIDINE-5'-PHOSPHATASE"/>
    <property type="match status" value="1"/>
</dbReference>
<dbReference type="SFLD" id="SFLDG01129">
    <property type="entry name" value="C1.5:_HAD__Beta-PGM__Phosphata"/>
    <property type="match status" value="1"/>
</dbReference>
<protein>
    <submittedName>
        <fullName evidence="1">HAD family phosphatase</fullName>
    </submittedName>
</protein>
<organism evidence="1 2">
    <name type="scientific">Candidatus Choladousia intestinavium</name>
    <dbReference type="NCBI Taxonomy" id="2840727"/>
    <lineage>
        <taxon>Bacteria</taxon>
        <taxon>Bacillati</taxon>
        <taxon>Bacillota</taxon>
        <taxon>Clostridia</taxon>
        <taxon>Lachnospirales</taxon>
        <taxon>Lachnospiraceae</taxon>
        <taxon>Lachnospiraceae incertae sedis</taxon>
        <taxon>Candidatus Choladousia</taxon>
    </lineage>
</organism>
<dbReference type="Pfam" id="PF13419">
    <property type="entry name" value="HAD_2"/>
    <property type="match status" value="1"/>
</dbReference>
<proteinExistence type="predicted"/>
<dbReference type="InterPro" id="IPR006439">
    <property type="entry name" value="HAD-SF_hydro_IA"/>
</dbReference>
<dbReference type="SUPFAM" id="SSF56784">
    <property type="entry name" value="HAD-like"/>
    <property type="match status" value="1"/>
</dbReference>
<dbReference type="EMBL" id="DVGK01000144">
    <property type="protein sequence ID" value="HIR14732.1"/>
    <property type="molecule type" value="Genomic_DNA"/>
</dbReference>
<comment type="caution">
    <text evidence="1">The sequence shown here is derived from an EMBL/GenBank/DDBJ whole genome shotgun (WGS) entry which is preliminary data.</text>
</comment>
<reference evidence="1" key="1">
    <citation type="submission" date="2020-10" db="EMBL/GenBank/DDBJ databases">
        <authorList>
            <person name="Gilroy R."/>
        </authorList>
    </citation>
    <scope>NUCLEOTIDE SEQUENCE</scope>
    <source>
        <strain evidence="1">ChiSjej4B22-8148</strain>
    </source>
</reference>
<gene>
    <name evidence="1" type="ORF">IAB31_12505</name>
</gene>
<dbReference type="Proteomes" id="UP000886757">
    <property type="component" value="Unassembled WGS sequence"/>
</dbReference>
<sequence length="220" mass="24636">MIKAVLFDMDGIMFDTEKIMSEGWQEAAKQLGFILTDQQMNQMRGSSKARNTALFKEWYGDRVNYEEGRRIRSKYQEDYIAANSLPEKPGLHELLQWLKEQEIPAAVATSTSRKNAERYWDMAGISSLLTASVCGDEVTHSKPDPEIFLKAAAKLHVPIEHCLVLEDSINGLKAAKAAGAVSCMVPDLTPYTQELAPVCDYVCKSLLECIPLIEKENSVF</sequence>
<dbReference type="PANTHER" id="PTHR18901">
    <property type="entry name" value="2-DEOXYGLUCOSE-6-PHOSPHATE PHOSPHATASE 2"/>
    <property type="match status" value="1"/>
</dbReference>
<evidence type="ECO:0000313" key="2">
    <source>
        <dbReference type="Proteomes" id="UP000886757"/>
    </source>
</evidence>
<dbReference type="AlphaFoldDB" id="A0A9D1AEF1"/>
<dbReference type="InterPro" id="IPR036412">
    <property type="entry name" value="HAD-like_sf"/>
</dbReference>
<dbReference type="NCBIfam" id="TIGR01509">
    <property type="entry name" value="HAD-SF-IA-v3"/>
    <property type="match status" value="1"/>
</dbReference>
<dbReference type="Gene3D" id="1.10.150.240">
    <property type="entry name" value="Putative phosphatase, domain 2"/>
    <property type="match status" value="1"/>
</dbReference>
<accession>A0A9D1AEF1</accession>
<dbReference type="Gene3D" id="3.40.50.1000">
    <property type="entry name" value="HAD superfamily/HAD-like"/>
    <property type="match status" value="1"/>
</dbReference>
<dbReference type="InterPro" id="IPR023198">
    <property type="entry name" value="PGP-like_dom2"/>
</dbReference>
<evidence type="ECO:0000313" key="1">
    <source>
        <dbReference type="EMBL" id="HIR14732.1"/>
    </source>
</evidence>
<dbReference type="SFLD" id="SFLDS00003">
    <property type="entry name" value="Haloacid_Dehalogenase"/>
    <property type="match status" value="1"/>
</dbReference>
<name>A0A9D1AEF1_9FIRM</name>
<dbReference type="InterPro" id="IPR023214">
    <property type="entry name" value="HAD_sf"/>
</dbReference>
<dbReference type="InterPro" id="IPR041492">
    <property type="entry name" value="HAD_2"/>
</dbReference>